<evidence type="ECO:0000313" key="2">
    <source>
        <dbReference type="Proteomes" id="UP000193922"/>
    </source>
</evidence>
<dbReference type="Proteomes" id="UP000193922">
    <property type="component" value="Unassembled WGS sequence"/>
</dbReference>
<name>A0A1Y1WM51_9FUNG</name>
<proteinExistence type="predicted"/>
<keyword evidence="2" id="KW-1185">Reference proteome</keyword>
<reference evidence="1 2" key="1">
    <citation type="submission" date="2016-07" db="EMBL/GenBank/DDBJ databases">
        <title>Pervasive Adenine N6-methylation of Active Genes in Fungi.</title>
        <authorList>
            <consortium name="DOE Joint Genome Institute"/>
            <person name="Mondo S.J."/>
            <person name="Dannebaum R.O."/>
            <person name="Kuo R.C."/>
            <person name="Labutti K."/>
            <person name="Haridas S."/>
            <person name="Kuo A."/>
            <person name="Salamov A."/>
            <person name="Ahrendt S.R."/>
            <person name="Lipzen A."/>
            <person name="Sullivan W."/>
            <person name="Andreopoulos W.B."/>
            <person name="Clum A."/>
            <person name="Lindquist E."/>
            <person name="Daum C."/>
            <person name="Ramamoorthy G.K."/>
            <person name="Gryganskyi A."/>
            <person name="Culley D."/>
            <person name="Magnuson J.K."/>
            <person name="James T.Y."/>
            <person name="O'Malley M.A."/>
            <person name="Stajich J.E."/>
            <person name="Spatafora J.W."/>
            <person name="Visel A."/>
            <person name="Grigoriev I.V."/>
        </authorList>
    </citation>
    <scope>NUCLEOTIDE SEQUENCE [LARGE SCALE GENOMIC DNA]</scope>
    <source>
        <strain evidence="1 2">ATCC 12442</strain>
    </source>
</reference>
<comment type="caution">
    <text evidence="1">The sequence shown here is derived from an EMBL/GenBank/DDBJ whole genome shotgun (WGS) entry which is preliminary data.</text>
</comment>
<accession>A0A1Y1WM51</accession>
<dbReference type="GeneID" id="63800661"/>
<protein>
    <submittedName>
        <fullName evidence="1">Uncharacterized protein</fullName>
    </submittedName>
</protein>
<dbReference type="RefSeq" id="XP_040747848.1">
    <property type="nucleotide sequence ID" value="XM_040884013.1"/>
</dbReference>
<organism evidence="1 2">
    <name type="scientific">Linderina pennispora</name>
    <dbReference type="NCBI Taxonomy" id="61395"/>
    <lineage>
        <taxon>Eukaryota</taxon>
        <taxon>Fungi</taxon>
        <taxon>Fungi incertae sedis</taxon>
        <taxon>Zoopagomycota</taxon>
        <taxon>Kickxellomycotina</taxon>
        <taxon>Kickxellomycetes</taxon>
        <taxon>Kickxellales</taxon>
        <taxon>Kickxellaceae</taxon>
        <taxon>Linderina</taxon>
    </lineage>
</organism>
<dbReference type="AlphaFoldDB" id="A0A1Y1WM51"/>
<dbReference type="EMBL" id="MCFD01000001">
    <property type="protein sequence ID" value="ORX74637.1"/>
    <property type="molecule type" value="Genomic_DNA"/>
</dbReference>
<evidence type="ECO:0000313" key="1">
    <source>
        <dbReference type="EMBL" id="ORX74637.1"/>
    </source>
</evidence>
<dbReference type="OrthoDB" id="19311at2759"/>
<sequence length="256" mass="28350">MDQPRNVHVQLFERDTYAGDPSDTTVEYACLLLMSIGTLLSSERTLYANHRNAGTKKLTDAHCGFTNGSHDPLIDSVPSLVQQKYPVIVRHKGSQTYALAWEHGGPIFGRICLSLWRLSTGGSYLANLDESTQLRVDHSVMHGLSVICSSELSISDKSLQNSQLISNCLISCLSHLFSDKLPTVYSAANSIMLLIAGRANTMEYLGYPRLQMVTLELMKAIIEQLDRLEDHVSMDKVKAIWEITRLLTIILSAAPG</sequence>
<gene>
    <name evidence="1" type="ORF">DL89DRAFT_20303</name>
</gene>